<evidence type="ECO:0000313" key="6">
    <source>
        <dbReference type="EMBL" id="KAG6015920.1"/>
    </source>
</evidence>
<dbReference type="InterPro" id="IPR009332">
    <property type="entry name" value="Med22"/>
</dbReference>
<evidence type="ECO:0000256" key="2">
    <source>
        <dbReference type="ARBA" id="ARBA00005942"/>
    </source>
</evidence>
<comment type="subcellular location">
    <subcellularLocation>
        <location evidence="1">Nucleus</location>
    </subcellularLocation>
</comment>
<accession>A0A9P7T2X7</accession>
<comment type="caution">
    <text evidence="6">The sequence shown here is derived from an EMBL/GenBank/DDBJ whole genome shotgun (WGS) entry which is preliminary data.</text>
</comment>
<evidence type="ECO:0000256" key="4">
    <source>
        <dbReference type="ARBA" id="ARBA00023163"/>
    </source>
</evidence>
<evidence type="ECO:0000256" key="1">
    <source>
        <dbReference type="ARBA" id="ARBA00004123"/>
    </source>
</evidence>
<dbReference type="Proteomes" id="UP000748025">
    <property type="component" value="Unassembled WGS sequence"/>
</dbReference>
<reference evidence="6" key="1">
    <citation type="journal article" date="2020" name="bioRxiv">
        <title>Whole genome comparisons of ergot fungi reveals the divergence and evolution of species within the genus Claviceps are the result of varying mechanisms driving genome evolution and host range expansion.</title>
        <authorList>
            <person name="Wyka S.A."/>
            <person name="Mondo S.J."/>
            <person name="Liu M."/>
            <person name="Dettman J."/>
            <person name="Nalam V."/>
            <person name="Broders K.D."/>
        </authorList>
    </citation>
    <scope>NUCLEOTIDE SEQUENCE</scope>
    <source>
        <strain evidence="6">CCC 602</strain>
    </source>
</reference>
<dbReference type="GO" id="GO:0006357">
    <property type="term" value="P:regulation of transcription by RNA polymerase II"/>
    <property type="evidence" value="ECO:0007669"/>
    <property type="project" value="InterPro"/>
</dbReference>
<dbReference type="Pfam" id="PF06179">
    <property type="entry name" value="Med22"/>
    <property type="match status" value="1"/>
</dbReference>
<sequence length="134" mass="15061">MERPQTTTYNIWDNHNRLIADILTRYRTLMMLATVQAEGENNNATPETMAVTGISMRMEFEGLNSSIKELLTLSRKIKELWVFGSLGQGNPEQRAVETQMEADVAQVAELMNGLEGRKMGELAARWGGTWEVLG</sequence>
<evidence type="ECO:0000313" key="7">
    <source>
        <dbReference type="Proteomes" id="UP000748025"/>
    </source>
</evidence>
<dbReference type="GO" id="GO:0003712">
    <property type="term" value="F:transcription coregulator activity"/>
    <property type="evidence" value="ECO:0007669"/>
    <property type="project" value="InterPro"/>
</dbReference>
<name>A0A9P7T2X7_9HYPO</name>
<keyword evidence="4" id="KW-0804">Transcription</keyword>
<dbReference type="GO" id="GO:0016592">
    <property type="term" value="C:mediator complex"/>
    <property type="evidence" value="ECO:0007669"/>
    <property type="project" value="InterPro"/>
</dbReference>
<keyword evidence="7" id="KW-1185">Reference proteome</keyword>
<protein>
    <submittedName>
        <fullName evidence="6">Uncharacterized protein</fullName>
    </submittedName>
</protein>
<dbReference type="AlphaFoldDB" id="A0A9P7T2X7"/>
<dbReference type="OrthoDB" id="203279at2759"/>
<dbReference type="EMBL" id="SRPW01000299">
    <property type="protein sequence ID" value="KAG6015920.1"/>
    <property type="molecule type" value="Genomic_DNA"/>
</dbReference>
<evidence type="ECO:0000256" key="3">
    <source>
        <dbReference type="ARBA" id="ARBA00023015"/>
    </source>
</evidence>
<gene>
    <name evidence="6" type="ORF">E4U43_004582</name>
</gene>
<keyword evidence="5" id="KW-0539">Nucleus</keyword>
<proteinExistence type="inferred from homology"/>
<keyword evidence="3" id="KW-0805">Transcription regulation</keyword>
<organism evidence="6 7">
    <name type="scientific">Claviceps pusilla</name>
    <dbReference type="NCBI Taxonomy" id="123648"/>
    <lineage>
        <taxon>Eukaryota</taxon>
        <taxon>Fungi</taxon>
        <taxon>Dikarya</taxon>
        <taxon>Ascomycota</taxon>
        <taxon>Pezizomycotina</taxon>
        <taxon>Sordariomycetes</taxon>
        <taxon>Hypocreomycetidae</taxon>
        <taxon>Hypocreales</taxon>
        <taxon>Clavicipitaceae</taxon>
        <taxon>Claviceps</taxon>
    </lineage>
</organism>
<evidence type="ECO:0000256" key="5">
    <source>
        <dbReference type="ARBA" id="ARBA00023242"/>
    </source>
</evidence>
<comment type="similarity">
    <text evidence="2">Belongs to the Mediator complex subunit 22 family.</text>
</comment>